<sequence length="48" mass="5052">MADAIGNTYLTLLDWVKRVKPGGGIDEIIEVLAASNPIIADANVLEGN</sequence>
<comment type="caution">
    <text evidence="1">The sequence shown here is derived from an EMBL/GenBank/DDBJ whole genome shotgun (WGS) entry which is preliminary data.</text>
</comment>
<dbReference type="EMBL" id="BARU01034750">
    <property type="protein sequence ID" value="GAH67171.1"/>
    <property type="molecule type" value="Genomic_DNA"/>
</dbReference>
<reference evidence="1" key="1">
    <citation type="journal article" date="2014" name="Front. Microbiol.">
        <title>High frequency of phylogenetically diverse reductive dehalogenase-homologous genes in deep subseafloor sedimentary metagenomes.</title>
        <authorList>
            <person name="Kawai M."/>
            <person name="Futagami T."/>
            <person name="Toyoda A."/>
            <person name="Takaki Y."/>
            <person name="Nishi S."/>
            <person name="Hori S."/>
            <person name="Arai W."/>
            <person name="Tsubouchi T."/>
            <person name="Morono Y."/>
            <person name="Uchiyama I."/>
            <person name="Ito T."/>
            <person name="Fujiyama A."/>
            <person name="Inagaki F."/>
            <person name="Takami H."/>
        </authorList>
    </citation>
    <scope>NUCLEOTIDE SEQUENCE</scope>
    <source>
        <strain evidence="1">Expedition CK06-06</strain>
    </source>
</reference>
<evidence type="ECO:0000313" key="1">
    <source>
        <dbReference type="EMBL" id="GAH67171.1"/>
    </source>
</evidence>
<protein>
    <submittedName>
        <fullName evidence="1">Uncharacterized protein</fullName>
    </submittedName>
</protein>
<gene>
    <name evidence="1" type="ORF">S03H2_54494</name>
</gene>
<name>X1HAF3_9ZZZZ</name>
<feature type="non-terminal residue" evidence="1">
    <location>
        <position position="48"/>
    </location>
</feature>
<proteinExistence type="predicted"/>
<accession>X1HAF3</accession>
<dbReference type="AlphaFoldDB" id="X1HAF3"/>
<organism evidence="1">
    <name type="scientific">marine sediment metagenome</name>
    <dbReference type="NCBI Taxonomy" id="412755"/>
    <lineage>
        <taxon>unclassified sequences</taxon>
        <taxon>metagenomes</taxon>
        <taxon>ecological metagenomes</taxon>
    </lineage>
</organism>